<accession>A0A1I7JXY4</accession>
<dbReference type="NCBIfam" id="TIGR00237">
    <property type="entry name" value="xseA"/>
    <property type="match status" value="1"/>
</dbReference>
<dbReference type="STRING" id="392015.SAMN05421543_112101"/>
<dbReference type="EC" id="3.1.11.6" evidence="5"/>
<dbReference type="GO" id="GO:0005737">
    <property type="term" value="C:cytoplasm"/>
    <property type="evidence" value="ECO:0007669"/>
    <property type="project" value="UniProtKB-SubCell"/>
</dbReference>
<evidence type="ECO:0000256" key="5">
    <source>
        <dbReference type="HAMAP-Rule" id="MF_00378"/>
    </source>
</evidence>
<dbReference type="GO" id="GO:0003676">
    <property type="term" value="F:nucleic acid binding"/>
    <property type="evidence" value="ECO:0007669"/>
    <property type="project" value="InterPro"/>
</dbReference>
<proteinExistence type="inferred from homology"/>
<evidence type="ECO:0000313" key="11">
    <source>
        <dbReference type="Proteomes" id="UP000183508"/>
    </source>
</evidence>
<dbReference type="AlphaFoldDB" id="A0A1I7JXY4"/>
<feature type="domain" description="Exonuclease VII large subunit C-terminal" evidence="8">
    <location>
        <begin position="128"/>
        <end position="447"/>
    </location>
</feature>
<evidence type="ECO:0000259" key="9">
    <source>
        <dbReference type="Pfam" id="PF13742"/>
    </source>
</evidence>
<dbReference type="GO" id="GO:0008855">
    <property type="term" value="F:exodeoxyribonuclease VII activity"/>
    <property type="evidence" value="ECO:0007669"/>
    <property type="project" value="UniProtKB-UniRule"/>
</dbReference>
<keyword evidence="1 5" id="KW-0963">Cytoplasm</keyword>
<keyword evidence="4 5" id="KW-0269">Exonuclease</keyword>
<name>A0A1I7JXY4_9BACL</name>
<dbReference type="Proteomes" id="UP000183508">
    <property type="component" value="Unassembled WGS sequence"/>
</dbReference>
<dbReference type="InterPro" id="IPR025824">
    <property type="entry name" value="OB-fold_nuc-bd_dom"/>
</dbReference>
<evidence type="ECO:0000256" key="7">
    <source>
        <dbReference type="SAM" id="MobiDB-lite"/>
    </source>
</evidence>
<dbReference type="InterPro" id="IPR020579">
    <property type="entry name" value="Exonuc_VII_lsu_C"/>
</dbReference>
<evidence type="ECO:0000313" key="10">
    <source>
        <dbReference type="EMBL" id="SFU90039.1"/>
    </source>
</evidence>
<dbReference type="Pfam" id="PF13742">
    <property type="entry name" value="tRNA_anti_2"/>
    <property type="match status" value="1"/>
</dbReference>
<feature type="compositionally biased region" description="Basic and acidic residues" evidence="7">
    <location>
        <begin position="465"/>
        <end position="479"/>
    </location>
</feature>
<keyword evidence="11" id="KW-1185">Reference proteome</keyword>
<evidence type="ECO:0000256" key="4">
    <source>
        <dbReference type="ARBA" id="ARBA00022839"/>
    </source>
</evidence>
<organism evidence="10 11">
    <name type="scientific">Alicyclobacillus macrosporangiidus</name>
    <dbReference type="NCBI Taxonomy" id="392015"/>
    <lineage>
        <taxon>Bacteria</taxon>
        <taxon>Bacillati</taxon>
        <taxon>Bacillota</taxon>
        <taxon>Bacilli</taxon>
        <taxon>Bacillales</taxon>
        <taxon>Alicyclobacillaceae</taxon>
        <taxon>Alicyclobacillus</taxon>
    </lineage>
</organism>
<dbReference type="GO" id="GO:0009318">
    <property type="term" value="C:exodeoxyribonuclease VII complex"/>
    <property type="evidence" value="ECO:0007669"/>
    <property type="project" value="UniProtKB-UniRule"/>
</dbReference>
<dbReference type="OrthoDB" id="9802795at2"/>
<comment type="subcellular location">
    <subcellularLocation>
        <location evidence="5 6">Cytoplasm</location>
    </subcellularLocation>
</comment>
<dbReference type="PANTHER" id="PTHR30008">
    <property type="entry name" value="EXODEOXYRIBONUCLEASE 7 LARGE SUBUNIT"/>
    <property type="match status" value="1"/>
</dbReference>
<evidence type="ECO:0000256" key="2">
    <source>
        <dbReference type="ARBA" id="ARBA00022722"/>
    </source>
</evidence>
<reference evidence="11" key="1">
    <citation type="submission" date="2016-10" db="EMBL/GenBank/DDBJ databases">
        <authorList>
            <person name="Varghese N."/>
        </authorList>
    </citation>
    <scope>NUCLEOTIDE SEQUENCE [LARGE SCALE GENOMIC DNA]</scope>
    <source>
        <strain evidence="11">DSM 17980</strain>
    </source>
</reference>
<keyword evidence="3 5" id="KW-0378">Hydrolase</keyword>
<dbReference type="EMBL" id="FPBV01000012">
    <property type="protein sequence ID" value="SFU90039.1"/>
    <property type="molecule type" value="Genomic_DNA"/>
</dbReference>
<comment type="similarity">
    <text evidence="5 6">Belongs to the XseA family.</text>
</comment>
<evidence type="ECO:0000256" key="6">
    <source>
        <dbReference type="RuleBase" id="RU004355"/>
    </source>
</evidence>
<dbReference type="Pfam" id="PF02601">
    <property type="entry name" value="Exonuc_VII_L"/>
    <property type="match status" value="1"/>
</dbReference>
<dbReference type="GO" id="GO:0006308">
    <property type="term" value="P:DNA catabolic process"/>
    <property type="evidence" value="ECO:0007669"/>
    <property type="project" value="UniProtKB-UniRule"/>
</dbReference>
<sequence length="479" mass="53471">MAVTAAAQVFSVSELNRLIGQLLQADERLARCYVAGEISNFKYHSSGHMYFTLKDESSRLRAVMFASRNRRLNFRPEDGMRVIALGSVQVFDRDGQYQLYVEDMQPDGIGALYVAFTQLKERLQAEGLFAPERKRPLPPYPRRIGVVTSPTGAVIRDICSTLRRRYPLAKVVLSPALVQGPTAAPTIVEAIARLVRYHGEREAIDVIIVARGGGSLEELWPFNEELVARAVAACPIPVVSAVGHETDYTICDFVADVRAATPTAAAELVAPAVSDLRLHLQQFANRAQSAVVWRIGSARDRLRTVQQAHALRHPLHMVHLRRQAVDVVEHQLQQQVRRPITIAERRLNQSRERLYRLDLRQRVARAAGRVDGLAQEAAQAVRRRWNAADVRVQRITASLVALNPLAVLQRGYSVVYRADTEEVVTSARALSPGDAVRVQFSDGRVMAKIVEEEGETRRVSRHRTTGRDAQGDGQLRLDL</sequence>
<evidence type="ECO:0000256" key="1">
    <source>
        <dbReference type="ARBA" id="ARBA00022490"/>
    </source>
</evidence>
<comment type="subunit">
    <text evidence="5">Heterooligomer composed of large and small subunits.</text>
</comment>
<gene>
    <name evidence="5" type="primary">xseA</name>
    <name evidence="10" type="ORF">SAMN05421543_112101</name>
</gene>
<protein>
    <recommendedName>
        <fullName evidence="5">Exodeoxyribonuclease 7 large subunit</fullName>
        <ecNumber evidence="5">3.1.11.6</ecNumber>
    </recommendedName>
    <alternativeName>
        <fullName evidence="5">Exodeoxyribonuclease VII large subunit</fullName>
        <shortName evidence="5">Exonuclease VII large subunit</shortName>
    </alternativeName>
</protein>
<dbReference type="PANTHER" id="PTHR30008:SF0">
    <property type="entry name" value="EXODEOXYRIBONUCLEASE 7 LARGE SUBUNIT"/>
    <property type="match status" value="1"/>
</dbReference>
<dbReference type="CDD" id="cd04489">
    <property type="entry name" value="ExoVII_LU_OBF"/>
    <property type="match status" value="1"/>
</dbReference>
<feature type="domain" description="OB-fold nucleic acid binding" evidence="9">
    <location>
        <begin position="10"/>
        <end position="105"/>
    </location>
</feature>
<evidence type="ECO:0000256" key="3">
    <source>
        <dbReference type="ARBA" id="ARBA00022801"/>
    </source>
</evidence>
<dbReference type="InterPro" id="IPR003753">
    <property type="entry name" value="Exonuc_VII_L"/>
</dbReference>
<dbReference type="HAMAP" id="MF_00378">
    <property type="entry name" value="Exonuc_7_L"/>
    <property type="match status" value="1"/>
</dbReference>
<evidence type="ECO:0000259" key="8">
    <source>
        <dbReference type="Pfam" id="PF02601"/>
    </source>
</evidence>
<keyword evidence="2 5" id="KW-0540">Nuclease</keyword>
<dbReference type="eggNOG" id="COG1570">
    <property type="taxonomic scope" value="Bacteria"/>
</dbReference>
<feature type="region of interest" description="Disordered" evidence="7">
    <location>
        <begin position="454"/>
        <end position="479"/>
    </location>
</feature>
<comment type="function">
    <text evidence="5">Bidirectionally degrades single-stranded DNA into large acid-insoluble oligonucleotides, which are then degraded further into small acid-soluble oligonucleotides.</text>
</comment>
<comment type="catalytic activity">
    <reaction evidence="5 6">
        <text>Exonucleolytic cleavage in either 5'- to 3'- or 3'- to 5'-direction to yield nucleoside 5'-phosphates.</text>
        <dbReference type="EC" id="3.1.11.6"/>
    </reaction>
</comment>